<evidence type="ECO:0000256" key="1">
    <source>
        <dbReference type="ARBA" id="ARBA00004651"/>
    </source>
</evidence>
<evidence type="ECO:0000256" key="5">
    <source>
        <dbReference type="ARBA" id="ARBA00022989"/>
    </source>
</evidence>
<dbReference type="PANTHER" id="PTHR34582">
    <property type="entry name" value="UPF0702 TRANSMEMBRANE PROTEIN YCAP"/>
    <property type="match status" value="1"/>
</dbReference>
<dbReference type="Pfam" id="PF04239">
    <property type="entry name" value="DUF421"/>
    <property type="match status" value="1"/>
</dbReference>
<keyword evidence="4" id="KW-0812">Transmembrane</keyword>
<sequence>MAIIIIRTLVVYFALVISMRLMGKRQLSELELPELAIAVLIADLAAHPLQDIGIPLMNGLLPIVVLSCCELIISGAALRHAGLRTLLFGRPCFLIRRGKIDQSEMRRCRLNLEELYEELRAQNITDASQVEYAVLETDGTLSVILYPEFRPVTLRDMGLTARDTGYPVIIINDGKLMRDNLRLSGRDEGWLRRELKKRGASSFADVYLLLLDDAGGIYYLPKEAVK</sequence>
<feature type="domain" description="YetF C-terminal" evidence="7">
    <location>
        <begin position="82"/>
        <end position="209"/>
    </location>
</feature>
<comment type="caution">
    <text evidence="8">The sequence shown here is derived from an EMBL/GenBank/DDBJ whole genome shotgun (WGS) entry which is preliminary data.</text>
</comment>
<organism evidence="8 9">
    <name type="scientific">Candidatus Scatomorpha pullistercoris</name>
    <dbReference type="NCBI Taxonomy" id="2840929"/>
    <lineage>
        <taxon>Bacteria</taxon>
        <taxon>Bacillati</taxon>
        <taxon>Bacillota</taxon>
        <taxon>Clostridia</taxon>
        <taxon>Eubacteriales</taxon>
        <taxon>Candidatus Scatomorpha</taxon>
    </lineage>
</organism>
<dbReference type="Gene3D" id="3.30.240.20">
    <property type="entry name" value="bsu07140 like domains"/>
    <property type="match status" value="2"/>
</dbReference>
<evidence type="ECO:0000256" key="2">
    <source>
        <dbReference type="ARBA" id="ARBA00006448"/>
    </source>
</evidence>
<gene>
    <name evidence="8" type="ORF">IAD42_03000</name>
</gene>
<dbReference type="EMBL" id="DVJS01000068">
    <property type="protein sequence ID" value="HIS96924.1"/>
    <property type="molecule type" value="Genomic_DNA"/>
</dbReference>
<comment type="subcellular location">
    <subcellularLocation>
        <location evidence="1">Cell membrane</location>
        <topology evidence="1">Multi-pass membrane protein</topology>
    </subcellularLocation>
</comment>
<evidence type="ECO:0000256" key="3">
    <source>
        <dbReference type="ARBA" id="ARBA00022475"/>
    </source>
</evidence>
<name>A0A9D1K830_9FIRM</name>
<evidence type="ECO:0000313" key="8">
    <source>
        <dbReference type="EMBL" id="HIS96924.1"/>
    </source>
</evidence>
<reference evidence="8" key="2">
    <citation type="journal article" date="2021" name="PeerJ">
        <title>Extensive microbial diversity within the chicken gut microbiome revealed by metagenomics and culture.</title>
        <authorList>
            <person name="Gilroy R."/>
            <person name="Ravi A."/>
            <person name="Getino M."/>
            <person name="Pursley I."/>
            <person name="Horton D.L."/>
            <person name="Alikhan N.F."/>
            <person name="Baker D."/>
            <person name="Gharbi K."/>
            <person name="Hall N."/>
            <person name="Watson M."/>
            <person name="Adriaenssens E.M."/>
            <person name="Foster-Nyarko E."/>
            <person name="Jarju S."/>
            <person name="Secka A."/>
            <person name="Antonio M."/>
            <person name="Oren A."/>
            <person name="Chaudhuri R.R."/>
            <person name="La Ragione R."/>
            <person name="Hildebrand F."/>
            <person name="Pallen M.J."/>
        </authorList>
    </citation>
    <scope>NUCLEOTIDE SEQUENCE</scope>
    <source>
        <strain evidence="8">ChiHecec3B27-6122</strain>
    </source>
</reference>
<dbReference type="InterPro" id="IPR007353">
    <property type="entry name" value="DUF421"/>
</dbReference>
<evidence type="ECO:0000259" key="7">
    <source>
        <dbReference type="Pfam" id="PF04239"/>
    </source>
</evidence>
<keyword evidence="5" id="KW-1133">Transmembrane helix</keyword>
<evidence type="ECO:0000313" key="9">
    <source>
        <dbReference type="Proteomes" id="UP000886876"/>
    </source>
</evidence>
<dbReference type="AlphaFoldDB" id="A0A9D1K830"/>
<dbReference type="Proteomes" id="UP000886876">
    <property type="component" value="Unassembled WGS sequence"/>
</dbReference>
<dbReference type="GO" id="GO:0005886">
    <property type="term" value="C:plasma membrane"/>
    <property type="evidence" value="ECO:0007669"/>
    <property type="project" value="UniProtKB-SubCell"/>
</dbReference>
<protein>
    <submittedName>
        <fullName evidence="8">DUF421 domain-containing protein</fullName>
    </submittedName>
</protein>
<accession>A0A9D1K830</accession>
<reference evidence="8" key="1">
    <citation type="submission" date="2020-10" db="EMBL/GenBank/DDBJ databases">
        <authorList>
            <person name="Gilroy R."/>
        </authorList>
    </citation>
    <scope>NUCLEOTIDE SEQUENCE</scope>
    <source>
        <strain evidence="8">ChiHecec3B27-6122</strain>
    </source>
</reference>
<comment type="similarity">
    <text evidence="2">Belongs to the UPF0702 family.</text>
</comment>
<dbReference type="InterPro" id="IPR023090">
    <property type="entry name" value="UPF0702_alpha/beta_dom_sf"/>
</dbReference>
<evidence type="ECO:0000256" key="6">
    <source>
        <dbReference type="ARBA" id="ARBA00023136"/>
    </source>
</evidence>
<dbReference type="PANTHER" id="PTHR34582:SF6">
    <property type="entry name" value="UPF0702 TRANSMEMBRANE PROTEIN YCAP"/>
    <property type="match status" value="1"/>
</dbReference>
<keyword evidence="3" id="KW-1003">Cell membrane</keyword>
<keyword evidence="6" id="KW-0472">Membrane</keyword>
<proteinExistence type="inferred from homology"/>
<evidence type="ECO:0000256" key="4">
    <source>
        <dbReference type="ARBA" id="ARBA00022692"/>
    </source>
</evidence>